<organism evidence="2 3">
    <name type="scientific">Daphnia pulex</name>
    <name type="common">Water flea</name>
    <dbReference type="NCBI Taxonomy" id="6669"/>
    <lineage>
        <taxon>Eukaryota</taxon>
        <taxon>Metazoa</taxon>
        <taxon>Ecdysozoa</taxon>
        <taxon>Arthropoda</taxon>
        <taxon>Crustacea</taxon>
        <taxon>Branchiopoda</taxon>
        <taxon>Diplostraca</taxon>
        <taxon>Cladocera</taxon>
        <taxon>Anomopoda</taxon>
        <taxon>Daphniidae</taxon>
        <taxon>Daphnia</taxon>
    </lineage>
</organism>
<dbReference type="HOGENOM" id="CLU_2388464_0_0_1"/>
<evidence type="ECO:0000313" key="2">
    <source>
        <dbReference type="EMBL" id="EFX73605.1"/>
    </source>
</evidence>
<reference evidence="2 3" key="1">
    <citation type="journal article" date="2011" name="Science">
        <title>The ecoresponsive genome of Daphnia pulex.</title>
        <authorList>
            <person name="Colbourne J.K."/>
            <person name="Pfrender M.E."/>
            <person name="Gilbert D."/>
            <person name="Thomas W.K."/>
            <person name="Tucker A."/>
            <person name="Oakley T.H."/>
            <person name="Tokishita S."/>
            <person name="Aerts A."/>
            <person name="Arnold G.J."/>
            <person name="Basu M.K."/>
            <person name="Bauer D.J."/>
            <person name="Caceres C.E."/>
            <person name="Carmel L."/>
            <person name="Casola C."/>
            <person name="Choi J.H."/>
            <person name="Detter J.C."/>
            <person name="Dong Q."/>
            <person name="Dusheyko S."/>
            <person name="Eads B.D."/>
            <person name="Frohlich T."/>
            <person name="Geiler-Samerotte K.A."/>
            <person name="Gerlach D."/>
            <person name="Hatcher P."/>
            <person name="Jogdeo S."/>
            <person name="Krijgsveld J."/>
            <person name="Kriventseva E.V."/>
            <person name="Kultz D."/>
            <person name="Laforsch C."/>
            <person name="Lindquist E."/>
            <person name="Lopez J."/>
            <person name="Manak J.R."/>
            <person name="Muller J."/>
            <person name="Pangilinan J."/>
            <person name="Patwardhan R.P."/>
            <person name="Pitluck S."/>
            <person name="Pritham E.J."/>
            <person name="Rechtsteiner A."/>
            <person name="Rho M."/>
            <person name="Rogozin I.B."/>
            <person name="Sakarya O."/>
            <person name="Salamov A."/>
            <person name="Schaack S."/>
            <person name="Shapiro H."/>
            <person name="Shiga Y."/>
            <person name="Skalitzky C."/>
            <person name="Smith Z."/>
            <person name="Souvorov A."/>
            <person name="Sung W."/>
            <person name="Tang Z."/>
            <person name="Tsuchiya D."/>
            <person name="Tu H."/>
            <person name="Vos H."/>
            <person name="Wang M."/>
            <person name="Wolf Y.I."/>
            <person name="Yamagata H."/>
            <person name="Yamada T."/>
            <person name="Ye Y."/>
            <person name="Shaw J.R."/>
            <person name="Andrews J."/>
            <person name="Crease T.J."/>
            <person name="Tang H."/>
            <person name="Lucas S.M."/>
            <person name="Robertson H.M."/>
            <person name="Bork P."/>
            <person name="Koonin E.V."/>
            <person name="Zdobnov E.M."/>
            <person name="Grigoriev I.V."/>
            <person name="Lynch M."/>
            <person name="Boore J.L."/>
        </authorList>
    </citation>
    <scope>NUCLEOTIDE SEQUENCE [LARGE SCALE GENOMIC DNA]</scope>
</reference>
<sequence length="94" mass="10610">MPAVLRFVFQYVFATFVIFLVLFNVTTSLLVPAMLDLPSSSIDAHQPLRKIEVCPNMEVRNGPQQFSELEGCRVAGTEIVMVQLRMPYKMETAS</sequence>
<dbReference type="EMBL" id="GL732589">
    <property type="protein sequence ID" value="EFX73605.1"/>
    <property type="molecule type" value="Genomic_DNA"/>
</dbReference>
<proteinExistence type="predicted"/>
<dbReference type="KEGG" id="dpx:DAPPUDRAFT_325166"/>
<dbReference type="OrthoDB" id="6388740at2759"/>
<gene>
    <name evidence="2" type="ORF">DAPPUDRAFT_325166</name>
</gene>
<accession>E9H3X2</accession>
<name>E9H3X2_DAPPU</name>
<keyword evidence="1" id="KW-1133">Transmembrane helix</keyword>
<keyword evidence="1" id="KW-0812">Transmembrane</keyword>
<dbReference type="InParanoid" id="E9H3X2"/>
<keyword evidence="3" id="KW-1185">Reference proteome</keyword>
<protein>
    <submittedName>
        <fullName evidence="2">Uncharacterized protein</fullName>
    </submittedName>
</protein>
<feature type="transmembrane region" description="Helical" evidence="1">
    <location>
        <begin position="12"/>
        <end position="35"/>
    </location>
</feature>
<evidence type="ECO:0000256" key="1">
    <source>
        <dbReference type="SAM" id="Phobius"/>
    </source>
</evidence>
<evidence type="ECO:0000313" key="3">
    <source>
        <dbReference type="Proteomes" id="UP000000305"/>
    </source>
</evidence>
<keyword evidence="1" id="KW-0472">Membrane</keyword>
<dbReference type="AlphaFoldDB" id="E9H3X2"/>
<dbReference type="Proteomes" id="UP000000305">
    <property type="component" value="Unassembled WGS sequence"/>
</dbReference>